<keyword evidence="3" id="KW-1185">Reference proteome</keyword>
<dbReference type="NCBIfam" id="TIGR02206">
    <property type="entry name" value="intg_mem_TP0381"/>
    <property type="match status" value="1"/>
</dbReference>
<proteinExistence type="predicted"/>
<accession>A0A6G1X5P7</accession>
<dbReference type="Proteomes" id="UP000480185">
    <property type="component" value="Unassembled WGS sequence"/>
</dbReference>
<feature type="transmembrane region" description="Helical" evidence="1">
    <location>
        <begin position="105"/>
        <end position="123"/>
    </location>
</feature>
<dbReference type="AlphaFoldDB" id="A0A6G1X5P7"/>
<keyword evidence="1" id="KW-0472">Membrane</keyword>
<reference evidence="2 3" key="1">
    <citation type="submission" date="2019-11" db="EMBL/GenBank/DDBJ databases">
        <authorList>
            <person name="Li J."/>
        </authorList>
    </citation>
    <scope>NUCLEOTIDE SEQUENCE [LARGE SCALE GENOMIC DNA]</scope>
    <source>
        <strain evidence="2 3">J4</strain>
    </source>
</reference>
<evidence type="ECO:0000256" key="1">
    <source>
        <dbReference type="SAM" id="Phobius"/>
    </source>
</evidence>
<feature type="transmembrane region" description="Helical" evidence="1">
    <location>
        <begin position="169"/>
        <end position="191"/>
    </location>
</feature>
<dbReference type="EMBL" id="WJNH01000004">
    <property type="protein sequence ID" value="MRG86262.1"/>
    <property type="molecule type" value="Genomic_DNA"/>
</dbReference>
<name>A0A6G1X5P7_9BACI</name>
<feature type="transmembrane region" description="Helical" evidence="1">
    <location>
        <begin position="211"/>
        <end position="232"/>
    </location>
</feature>
<feature type="transmembrane region" description="Helical" evidence="1">
    <location>
        <begin position="81"/>
        <end position="98"/>
    </location>
</feature>
<evidence type="ECO:0000313" key="3">
    <source>
        <dbReference type="Proteomes" id="UP000480185"/>
    </source>
</evidence>
<gene>
    <name evidence="2" type="ORF">GH754_07970</name>
</gene>
<dbReference type="OrthoDB" id="9813172at2"/>
<organism evidence="2 3">
    <name type="scientific">Salinibacillus xinjiangensis</name>
    <dbReference type="NCBI Taxonomy" id="1229268"/>
    <lineage>
        <taxon>Bacteria</taxon>
        <taxon>Bacillati</taxon>
        <taxon>Bacillota</taxon>
        <taxon>Bacilli</taxon>
        <taxon>Bacillales</taxon>
        <taxon>Bacillaceae</taxon>
        <taxon>Salinibacillus</taxon>
    </lineage>
</organism>
<feature type="transmembrane region" description="Helical" evidence="1">
    <location>
        <begin position="15"/>
        <end position="38"/>
    </location>
</feature>
<keyword evidence="1" id="KW-0812">Transmembrane</keyword>
<feature type="transmembrane region" description="Helical" evidence="1">
    <location>
        <begin position="50"/>
        <end position="69"/>
    </location>
</feature>
<dbReference type="Pfam" id="PF14808">
    <property type="entry name" value="TMEM164"/>
    <property type="match status" value="1"/>
</dbReference>
<sequence>MENWFGNIMTEPFQAFSISHIIMLGLYILGIILFISFFQQIKNHKGINEVLRWSLFTLLLLSEISYQTWAVVNGVWNTVEHLPLHLCGIASILGMLALMTKNQKLVQITFFIGIIPAMLALVTPELPHAFPHYRFMKFFIHHMIISWTGIYLVSIYMNRRVTFKHVLETFGYLNVYALLMAAVNGALGSNYLYLNQTPEATTPLSFFGSGFIYFINLEIAACFLFTLQWSVYRAITNKKSNLEIQHEWNYEK</sequence>
<protein>
    <submittedName>
        <fullName evidence="2">TIGR02206 family membrane protein</fullName>
    </submittedName>
</protein>
<dbReference type="InterPro" id="IPR011737">
    <property type="entry name" value="CHP02206_TP0381"/>
</dbReference>
<dbReference type="RefSeq" id="WP_153728178.1">
    <property type="nucleotide sequence ID" value="NZ_WJNH01000004.1"/>
</dbReference>
<evidence type="ECO:0000313" key="2">
    <source>
        <dbReference type="EMBL" id="MRG86262.1"/>
    </source>
</evidence>
<comment type="caution">
    <text evidence="2">The sequence shown here is derived from an EMBL/GenBank/DDBJ whole genome shotgun (WGS) entry which is preliminary data.</text>
</comment>
<keyword evidence="1" id="KW-1133">Transmembrane helix</keyword>
<feature type="transmembrane region" description="Helical" evidence="1">
    <location>
        <begin position="135"/>
        <end position="157"/>
    </location>
</feature>